<dbReference type="Gene3D" id="3.30.70.2390">
    <property type="match status" value="1"/>
</dbReference>
<keyword evidence="2" id="KW-0812">Transmembrane</keyword>
<evidence type="ECO:0000313" key="5">
    <source>
        <dbReference type="Proteomes" id="UP000030011"/>
    </source>
</evidence>
<dbReference type="eggNOG" id="ENOG50336XJ">
    <property type="taxonomic scope" value="Bacteria"/>
</dbReference>
<protein>
    <recommendedName>
        <fullName evidence="3">LytR/CpsA/Psr regulator C-terminal domain-containing protein</fullName>
    </recommendedName>
</protein>
<dbReference type="AlphaFoldDB" id="A0A0A0JKV3"/>
<proteinExistence type="predicted"/>
<dbReference type="InterPro" id="IPR027381">
    <property type="entry name" value="LytR/CpsA/Psr_C"/>
</dbReference>
<gene>
    <name evidence="4" type="ORF">N803_09530</name>
</gene>
<accession>A0A0A0JKV3</accession>
<sequence>MSDRDLTAELRHRHQQRRATTTLLVALLMLFFAFWYAYSYYRDSTGSDEPGGSSASCRPYDPKVATPATTTVNVYNATKTNGLASRTATELRKRGYTIGEISNDPLKRAVAAPVEVRFGPSGKSRAALVAPLGGKGTTQVGDQRKDETVDFVLGNAFKTLGPTPTPTGKPMCPAPSSSASASSSAK</sequence>
<dbReference type="Pfam" id="PF13399">
    <property type="entry name" value="LytR_C"/>
    <property type="match status" value="1"/>
</dbReference>
<dbReference type="Proteomes" id="UP000030011">
    <property type="component" value="Unassembled WGS sequence"/>
</dbReference>
<name>A0A0A0JKV3_9MICO</name>
<keyword evidence="5" id="KW-1185">Reference proteome</keyword>
<dbReference type="EMBL" id="AVPK01000003">
    <property type="protein sequence ID" value="KGN38015.1"/>
    <property type="molecule type" value="Genomic_DNA"/>
</dbReference>
<feature type="region of interest" description="Disordered" evidence="1">
    <location>
        <begin position="158"/>
        <end position="186"/>
    </location>
</feature>
<evidence type="ECO:0000313" key="4">
    <source>
        <dbReference type="EMBL" id="KGN38015.1"/>
    </source>
</evidence>
<evidence type="ECO:0000256" key="1">
    <source>
        <dbReference type="SAM" id="MobiDB-lite"/>
    </source>
</evidence>
<keyword evidence="2" id="KW-0472">Membrane</keyword>
<dbReference type="RefSeq" id="WP_035903461.1">
    <property type="nucleotide sequence ID" value="NZ_AVPK01000003.1"/>
</dbReference>
<dbReference type="OrthoDB" id="4864198at2"/>
<evidence type="ECO:0000259" key="3">
    <source>
        <dbReference type="Pfam" id="PF13399"/>
    </source>
</evidence>
<organism evidence="4 5">
    <name type="scientific">Knoellia subterranea KCTC 19937</name>
    <dbReference type="NCBI Taxonomy" id="1385521"/>
    <lineage>
        <taxon>Bacteria</taxon>
        <taxon>Bacillati</taxon>
        <taxon>Actinomycetota</taxon>
        <taxon>Actinomycetes</taxon>
        <taxon>Micrococcales</taxon>
        <taxon>Intrasporangiaceae</taxon>
        <taxon>Knoellia</taxon>
    </lineage>
</organism>
<comment type="caution">
    <text evidence="4">The sequence shown here is derived from an EMBL/GenBank/DDBJ whole genome shotgun (WGS) entry which is preliminary data.</text>
</comment>
<reference evidence="4 5" key="1">
    <citation type="submission" date="2013-08" db="EMBL/GenBank/DDBJ databases">
        <title>The genome sequence of Knoellia subterranea.</title>
        <authorList>
            <person name="Zhu W."/>
            <person name="Wang G."/>
        </authorList>
    </citation>
    <scope>NUCLEOTIDE SEQUENCE [LARGE SCALE GENOMIC DNA]</scope>
    <source>
        <strain evidence="4 5">KCTC 19937</strain>
    </source>
</reference>
<evidence type="ECO:0000256" key="2">
    <source>
        <dbReference type="SAM" id="Phobius"/>
    </source>
</evidence>
<keyword evidence="2" id="KW-1133">Transmembrane helix</keyword>
<feature type="transmembrane region" description="Helical" evidence="2">
    <location>
        <begin position="21"/>
        <end position="38"/>
    </location>
</feature>
<feature type="domain" description="LytR/CpsA/Psr regulator C-terminal" evidence="3">
    <location>
        <begin position="70"/>
        <end position="157"/>
    </location>
</feature>
<dbReference type="STRING" id="1385521.N803_09530"/>